<comment type="caution">
    <text evidence="1">The sequence shown here is derived from an EMBL/GenBank/DDBJ whole genome shotgun (WGS) entry which is preliminary data.</text>
</comment>
<name>A0A9D4PUL4_RHISA</name>
<dbReference type="EMBL" id="JABSTV010001250">
    <property type="protein sequence ID" value="KAH7955996.1"/>
    <property type="molecule type" value="Genomic_DNA"/>
</dbReference>
<keyword evidence="2" id="KW-1185">Reference proteome</keyword>
<evidence type="ECO:0000313" key="2">
    <source>
        <dbReference type="Proteomes" id="UP000821837"/>
    </source>
</evidence>
<sequence length="89" mass="9724">MPYEKGGGGQASESALKDELQRVVAVASHMSIRLDNPFDRDRVRHKATDDDSCTPTVAAVLAPMQAVPVAELTEVSPFKMQQEAHFKTL</sequence>
<organism evidence="1 2">
    <name type="scientific">Rhipicephalus sanguineus</name>
    <name type="common">Brown dog tick</name>
    <name type="synonym">Ixodes sanguineus</name>
    <dbReference type="NCBI Taxonomy" id="34632"/>
    <lineage>
        <taxon>Eukaryota</taxon>
        <taxon>Metazoa</taxon>
        <taxon>Ecdysozoa</taxon>
        <taxon>Arthropoda</taxon>
        <taxon>Chelicerata</taxon>
        <taxon>Arachnida</taxon>
        <taxon>Acari</taxon>
        <taxon>Parasitiformes</taxon>
        <taxon>Ixodida</taxon>
        <taxon>Ixodoidea</taxon>
        <taxon>Ixodidae</taxon>
        <taxon>Rhipicephalinae</taxon>
        <taxon>Rhipicephalus</taxon>
        <taxon>Rhipicephalus</taxon>
    </lineage>
</organism>
<dbReference type="AlphaFoldDB" id="A0A9D4PUL4"/>
<accession>A0A9D4PUL4</accession>
<reference evidence="1" key="1">
    <citation type="journal article" date="2020" name="Cell">
        <title>Large-Scale Comparative Analyses of Tick Genomes Elucidate Their Genetic Diversity and Vector Capacities.</title>
        <authorList>
            <consortium name="Tick Genome and Microbiome Consortium (TIGMIC)"/>
            <person name="Jia N."/>
            <person name="Wang J."/>
            <person name="Shi W."/>
            <person name="Du L."/>
            <person name="Sun Y."/>
            <person name="Zhan W."/>
            <person name="Jiang J.F."/>
            <person name="Wang Q."/>
            <person name="Zhang B."/>
            <person name="Ji P."/>
            <person name="Bell-Sakyi L."/>
            <person name="Cui X.M."/>
            <person name="Yuan T.T."/>
            <person name="Jiang B.G."/>
            <person name="Yang W.F."/>
            <person name="Lam T.T."/>
            <person name="Chang Q.C."/>
            <person name="Ding S.J."/>
            <person name="Wang X.J."/>
            <person name="Zhu J.G."/>
            <person name="Ruan X.D."/>
            <person name="Zhao L."/>
            <person name="Wei J.T."/>
            <person name="Ye R.Z."/>
            <person name="Que T.C."/>
            <person name="Du C.H."/>
            <person name="Zhou Y.H."/>
            <person name="Cheng J.X."/>
            <person name="Dai P.F."/>
            <person name="Guo W.B."/>
            <person name="Han X.H."/>
            <person name="Huang E.J."/>
            <person name="Li L.F."/>
            <person name="Wei W."/>
            <person name="Gao Y.C."/>
            <person name="Liu J.Z."/>
            <person name="Shao H.Z."/>
            <person name="Wang X."/>
            <person name="Wang C.C."/>
            <person name="Yang T.C."/>
            <person name="Huo Q.B."/>
            <person name="Li W."/>
            <person name="Chen H.Y."/>
            <person name="Chen S.E."/>
            <person name="Zhou L.G."/>
            <person name="Ni X.B."/>
            <person name="Tian J.H."/>
            <person name="Sheng Y."/>
            <person name="Liu T."/>
            <person name="Pan Y.S."/>
            <person name="Xia L.Y."/>
            <person name="Li J."/>
            <person name="Zhao F."/>
            <person name="Cao W.C."/>
        </authorList>
    </citation>
    <scope>NUCLEOTIDE SEQUENCE</scope>
    <source>
        <strain evidence="1">Rsan-2018</strain>
    </source>
</reference>
<protein>
    <submittedName>
        <fullName evidence="1">Uncharacterized protein</fullName>
    </submittedName>
</protein>
<dbReference type="Proteomes" id="UP000821837">
    <property type="component" value="Unassembled WGS sequence"/>
</dbReference>
<reference evidence="1" key="2">
    <citation type="submission" date="2021-09" db="EMBL/GenBank/DDBJ databases">
        <authorList>
            <person name="Jia N."/>
            <person name="Wang J."/>
            <person name="Shi W."/>
            <person name="Du L."/>
            <person name="Sun Y."/>
            <person name="Zhan W."/>
            <person name="Jiang J."/>
            <person name="Wang Q."/>
            <person name="Zhang B."/>
            <person name="Ji P."/>
            <person name="Sakyi L.B."/>
            <person name="Cui X."/>
            <person name="Yuan T."/>
            <person name="Jiang B."/>
            <person name="Yang W."/>
            <person name="Lam T.T.-Y."/>
            <person name="Chang Q."/>
            <person name="Ding S."/>
            <person name="Wang X."/>
            <person name="Zhu J."/>
            <person name="Ruan X."/>
            <person name="Zhao L."/>
            <person name="Wei J."/>
            <person name="Que T."/>
            <person name="Du C."/>
            <person name="Cheng J."/>
            <person name="Dai P."/>
            <person name="Han X."/>
            <person name="Huang E."/>
            <person name="Gao Y."/>
            <person name="Liu J."/>
            <person name="Shao H."/>
            <person name="Ye R."/>
            <person name="Li L."/>
            <person name="Wei W."/>
            <person name="Wang X."/>
            <person name="Wang C."/>
            <person name="Huo Q."/>
            <person name="Li W."/>
            <person name="Guo W."/>
            <person name="Chen H."/>
            <person name="Chen S."/>
            <person name="Zhou L."/>
            <person name="Zhou L."/>
            <person name="Ni X."/>
            <person name="Tian J."/>
            <person name="Zhou Y."/>
            <person name="Sheng Y."/>
            <person name="Liu T."/>
            <person name="Pan Y."/>
            <person name="Xia L."/>
            <person name="Li J."/>
            <person name="Zhao F."/>
            <person name="Cao W."/>
        </authorList>
    </citation>
    <scope>NUCLEOTIDE SEQUENCE</scope>
    <source>
        <strain evidence="1">Rsan-2018</strain>
        <tissue evidence="1">Larvae</tissue>
    </source>
</reference>
<gene>
    <name evidence="1" type="ORF">HPB52_005487</name>
</gene>
<evidence type="ECO:0000313" key="1">
    <source>
        <dbReference type="EMBL" id="KAH7955996.1"/>
    </source>
</evidence>
<proteinExistence type="predicted"/>